<comment type="caution">
    <text evidence="2">The sequence shown here is derived from an EMBL/GenBank/DDBJ whole genome shotgun (WGS) entry which is preliminary data.</text>
</comment>
<keyword evidence="3" id="KW-1185">Reference proteome</keyword>
<keyword evidence="2" id="KW-0378">Hydrolase</keyword>
<name>A0ABU7H270_9SPHI</name>
<dbReference type="EMBL" id="JAZDQU010000002">
    <property type="protein sequence ID" value="MEE1885318.1"/>
    <property type="molecule type" value="Genomic_DNA"/>
</dbReference>
<dbReference type="InterPro" id="IPR000073">
    <property type="entry name" value="AB_hydrolase_1"/>
</dbReference>
<dbReference type="GO" id="GO:0016787">
    <property type="term" value="F:hydrolase activity"/>
    <property type="evidence" value="ECO:0007669"/>
    <property type="project" value="UniProtKB-KW"/>
</dbReference>
<dbReference type="Gene3D" id="3.40.50.1820">
    <property type="entry name" value="alpha/beta hydrolase"/>
    <property type="match status" value="1"/>
</dbReference>
<dbReference type="Pfam" id="PF00561">
    <property type="entry name" value="Abhydrolase_1"/>
    <property type="match status" value="1"/>
</dbReference>
<reference evidence="2 3" key="1">
    <citation type="submission" date="2024-01" db="EMBL/GenBank/DDBJ databases">
        <title>Pedobacter sp. nov., isolated from oil-contaminated soil.</title>
        <authorList>
            <person name="Le N.T.T."/>
        </authorList>
    </citation>
    <scope>NUCLEOTIDE SEQUENCE [LARGE SCALE GENOMIC DNA]</scope>
    <source>
        <strain evidence="2 3">VNH31</strain>
    </source>
</reference>
<dbReference type="SUPFAM" id="SSF53474">
    <property type="entry name" value="alpha/beta-Hydrolases"/>
    <property type="match status" value="1"/>
</dbReference>
<evidence type="ECO:0000259" key="1">
    <source>
        <dbReference type="Pfam" id="PF00561"/>
    </source>
</evidence>
<dbReference type="RefSeq" id="WP_330146217.1">
    <property type="nucleotide sequence ID" value="NZ_JAZDQU010000002.1"/>
</dbReference>
<sequence>MMKNQFFETDLVKLSYYTFGNGPKTMLCFHGYGMHGRQFKTLENQFKDTYTFYGFDLFFHEQTQLQNNSIENIKNGIKKEELSAIFAAFCTAKGIDNFSVLAYSMGSHYASTLVEIIPEKIDEVIIAAPSCLNPGLVVNFFSQNKIGNKILEKLTLSKNGMNKFLESLVKIKVIDEPTLEILLREVGTQQLRFNLYGCATYLRHLKLDQEKYIQNLNQHKIKSYYIFGERDKNYPPKIGKKYLLKLENAKQLIVPENHDMINVNFSQNLLNLLNDY</sequence>
<evidence type="ECO:0000313" key="3">
    <source>
        <dbReference type="Proteomes" id="UP001337681"/>
    </source>
</evidence>
<dbReference type="InterPro" id="IPR029058">
    <property type="entry name" value="AB_hydrolase_fold"/>
</dbReference>
<protein>
    <submittedName>
        <fullName evidence="2">Alpha/beta hydrolase</fullName>
    </submittedName>
</protein>
<organism evidence="2 3">
    <name type="scientific">Pedobacter flavus</name>
    <dbReference type="NCBI Taxonomy" id="3113906"/>
    <lineage>
        <taxon>Bacteria</taxon>
        <taxon>Pseudomonadati</taxon>
        <taxon>Bacteroidota</taxon>
        <taxon>Sphingobacteriia</taxon>
        <taxon>Sphingobacteriales</taxon>
        <taxon>Sphingobacteriaceae</taxon>
        <taxon>Pedobacter</taxon>
    </lineage>
</organism>
<evidence type="ECO:0000313" key="2">
    <source>
        <dbReference type="EMBL" id="MEE1885318.1"/>
    </source>
</evidence>
<feature type="domain" description="AB hydrolase-1" evidence="1">
    <location>
        <begin position="25"/>
        <end position="132"/>
    </location>
</feature>
<dbReference type="Proteomes" id="UP001337681">
    <property type="component" value="Unassembled WGS sequence"/>
</dbReference>
<proteinExistence type="predicted"/>
<accession>A0ABU7H270</accession>
<gene>
    <name evidence="2" type="ORF">VRU49_07785</name>
</gene>